<evidence type="ECO:0008006" key="4">
    <source>
        <dbReference type="Google" id="ProtNLM"/>
    </source>
</evidence>
<feature type="region of interest" description="Disordered" evidence="1">
    <location>
        <begin position="626"/>
        <end position="655"/>
    </location>
</feature>
<sequence length="655" mass="76165">MDIKKLFFNVIKINHLAQLIFHSPINDSDATYQEKVLSLSKFKYHHWTDPKDMIDHGYVSLLVDKIEQKNIILQTFQNRLPYICLKITDLETFKTIYNQTKIQFTSYKDQHDLIMNIVQAGNVEILKLFLGNSVFDPLNGYKYMWLAISYGHTSIVHYLSTVKGVEINFRMIHIHYESREISVSYIMNLWVNDADNHYCRMLETFKANDQSHFLEKLHHEINSPYWCDFLILGDPSLYRPGKYGDIGDRNNIKLPLIVRHPINIRIQLLATVLLYEESDYFTDINTRISNVIERTKTKYPHLPETFGRDNNIEHLYYIYLALLFDCRHRFEQCIDFTNVIPKLIERELALASNEPSAIQQTLNNLFTYLNNDRSFAYSKYILYKKSEANFILVTAIGEVRKLYPRILAHMMNDRNFDAAIAVQFVSWYKKLDGFVQINIELECATVKSLEFVLTNHSHLDEVYGSFTISTKSLRHLLNIPFNWLIERIDHQFLQRVLFPRLFQSAEFVGNLSHFAIRLFSSLPLVGMVDVGSFGFSHHHFCHLEALANNMNGSFGTNLNSLDLALSGSIEIYRHLKNCENDNFKKISLPTNWESETLKAIGQYKALATHKELYEALTANPNNNLINHEPQNIDMDPHAAAGALPPDPSEFTQLDQ</sequence>
<dbReference type="RefSeq" id="XP_020435090.1">
    <property type="nucleotide sequence ID" value="XM_020574676.1"/>
</dbReference>
<dbReference type="Proteomes" id="UP000001396">
    <property type="component" value="Unassembled WGS sequence"/>
</dbReference>
<reference evidence="2 3" key="1">
    <citation type="journal article" date="2011" name="Genome Res.">
        <title>Phylogeny-wide analysis of social amoeba genomes highlights ancient origins for complex intercellular communication.</title>
        <authorList>
            <person name="Heidel A.J."/>
            <person name="Lawal H.M."/>
            <person name="Felder M."/>
            <person name="Schilde C."/>
            <person name="Helps N.R."/>
            <person name="Tunggal B."/>
            <person name="Rivero F."/>
            <person name="John U."/>
            <person name="Schleicher M."/>
            <person name="Eichinger L."/>
            <person name="Platzer M."/>
            <person name="Noegel A.A."/>
            <person name="Schaap P."/>
            <person name="Gloeckner G."/>
        </authorList>
    </citation>
    <scope>NUCLEOTIDE SEQUENCE [LARGE SCALE GENOMIC DNA]</scope>
    <source>
        <strain evidence="3">ATCC 26659 / Pp 5 / PN500</strain>
    </source>
</reference>
<comment type="caution">
    <text evidence="2">The sequence shown here is derived from an EMBL/GenBank/DDBJ whole genome shotgun (WGS) entry which is preliminary data.</text>
</comment>
<dbReference type="EMBL" id="ADBJ01000017">
    <property type="protein sequence ID" value="EFA82973.1"/>
    <property type="molecule type" value="Genomic_DNA"/>
</dbReference>
<proteinExistence type="predicted"/>
<name>D3B6K3_HETP5</name>
<dbReference type="AlphaFoldDB" id="D3B6K3"/>
<evidence type="ECO:0000313" key="2">
    <source>
        <dbReference type="EMBL" id="EFA82973.1"/>
    </source>
</evidence>
<evidence type="ECO:0000313" key="3">
    <source>
        <dbReference type="Proteomes" id="UP000001396"/>
    </source>
</evidence>
<gene>
    <name evidence="2" type="ORF">PPL_03751</name>
</gene>
<protein>
    <recommendedName>
        <fullName evidence="4">Ankyrin repeat-containing protein</fullName>
    </recommendedName>
</protein>
<keyword evidence="3" id="KW-1185">Reference proteome</keyword>
<dbReference type="GeneID" id="31359238"/>
<accession>D3B6K3</accession>
<evidence type="ECO:0000256" key="1">
    <source>
        <dbReference type="SAM" id="MobiDB-lite"/>
    </source>
</evidence>
<organism evidence="2 3">
    <name type="scientific">Heterostelium pallidum (strain ATCC 26659 / Pp 5 / PN500)</name>
    <name type="common">Cellular slime mold</name>
    <name type="synonym">Polysphondylium pallidum</name>
    <dbReference type="NCBI Taxonomy" id="670386"/>
    <lineage>
        <taxon>Eukaryota</taxon>
        <taxon>Amoebozoa</taxon>
        <taxon>Evosea</taxon>
        <taxon>Eumycetozoa</taxon>
        <taxon>Dictyostelia</taxon>
        <taxon>Acytosteliales</taxon>
        <taxon>Acytosteliaceae</taxon>
        <taxon>Heterostelium</taxon>
    </lineage>
</organism>
<dbReference type="InParanoid" id="D3B6K3"/>